<dbReference type="HOGENOM" id="CLU_014025_2_0_1"/>
<dbReference type="PANTHER" id="PTHR47785:SF6">
    <property type="entry name" value="ZN(II)2CYS6 TRANSCRIPTION FACTOR (EUROFUNG)"/>
    <property type="match status" value="1"/>
</dbReference>
<dbReference type="OrthoDB" id="6133115at2759"/>
<evidence type="ECO:0000313" key="5">
    <source>
        <dbReference type="Proteomes" id="UP000054321"/>
    </source>
</evidence>
<keyword evidence="1" id="KW-0539">Nucleus</keyword>
<keyword evidence="5" id="KW-1185">Reference proteome</keyword>
<dbReference type="AlphaFoldDB" id="A0A0C3HP58"/>
<dbReference type="PROSITE" id="PS00463">
    <property type="entry name" value="ZN2_CY6_FUNGAL_1"/>
    <property type="match status" value="1"/>
</dbReference>
<dbReference type="CDD" id="cd12148">
    <property type="entry name" value="fungal_TF_MHR"/>
    <property type="match status" value="1"/>
</dbReference>
<name>A0A0C3HP58_OIDMZ</name>
<dbReference type="InParanoid" id="A0A0C3HP58"/>
<reference evidence="5" key="2">
    <citation type="submission" date="2015-01" db="EMBL/GenBank/DDBJ databases">
        <title>Evolutionary Origins and Diversification of the Mycorrhizal Mutualists.</title>
        <authorList>
            <consortium name="DOE Joint Genome Institute"/>
            <consortium name="Mycorrhizal Genomics Consortium"/>
            <person name="Kohler A."/>
            <person name="Kuo A."/>
            <person name="Nagy L.G."/>
            <person name="Floudas D."/>
            <person name="Copeland A."/>
            <person name="Barry K.W."/>
            <person name="Cichocki N."/>
            <person name="Veneault-Fourrey C."/>
            <person name="LaButti K."/>
            <person name="Lindquist E.A."/>
            <person name="Lipzen A."/>
            <person name="Lundell T."/>
            <person name="Morin E."/>
            <person name="Murat C."/>
            <person name="Riley R."/>
            <person name="Ohm R."/>
            <person name="Sun H."/>
            <person name="Tunlid A."/>
            <person name="Henrissat B."/>
            <person name="Grigoriev I.V."/>
            <person name="Hibbett D.S."/>
            <person name="Martin F."/>
        </authorList>
    </citation>
    <scope>NUCLEOTIDE SEQUENCE [LARGE SCALE GENOMIC DNA]</scope>
    <source>
        <strain evidence="5">Zn</strain>
    </source>
</reference>
<dbReference type="CDD" id="cd00067">
    <property type="entry name" value="GAL4"/>
    <property type="match status" value="1"/>
</dbReference>
<dbReference type="STRING" id="913774.A0A0C3HP58"/>
<accession>A0A0C3HP58</accession>
<sequence>SIYLKACDTCRSRKQKCDEQRPKCSLCQRKKIECRYREPQPTKKDKTLVEILDRLISLEGKVDRLSTIRYPAPHGFGPPQASPSSPPSFNNEVDDNVSFLTSRQLSGQPSHGDIGKTQLYRHSSGSLKMLSWPAIQQLLLQSLSSDLDDLKSLEHEGSAFLVKLEDKTQGLPLDDLLQGRPFVGMQSQATRNSGGMRMTFPTLTRDVMYRLATTYFNTFNLLYPLLDKETFVSDTLTKVYSEGFDSDTDSVIALLVFALGEIAIEGATGDPIEVYKGRRSGIRGGNATKPPGLALFNEARKRIGFVLTDCELENVQIFSLAALTIVDQDFWRMSLSASQACVTLITCKPIDWDSQRGDLIKRAYWHCVIVEVTLNLELDLSLTELTTIEYRVGMPNFNTISYDADQVELQSSHFEAYYASQVALCRLCTELRTTVNDGTSANTPLSSTNNVSLGTTSSTIKQLSAKLAQWRGLLPNELQWSDNNPTSFPTLQPTNPDSFNQSLDPILSLSVNNSGVAIFTADLDSEPEFYPYIYDIQVALLRTRYYYTKYMVHQPFVYKALQFSEQFTEDDARGVAECLQSCIKWPIVHSPVSRRKRLVPYLFGWSQTFLSILLMLQLTLHNPLLRDIRAQFCGPVFEAEISQTIELMIDWIRDLKGYDSIAMWCWNVLQCVYELEQPGEGKSRKG</sequence>
<feature type="region of interest" description="Disordered" evidence="2">
    <location>
        <begin position="70"/>
        <end position="94"/>
    </location>
</feature>
<dbReference type="GO" id="GO:0000981">
    <property type="term" value="F:DNA-binding transcription factor activity, RNA polymerase II-specific"/>
    <property type="evidence" value="ECO:0007669"/>
    <property type="project" value="InterPro"/>
</dbReference>
<feature type="non-terminal residue" evidence="4">
    <location>
        <position position="1"/>
    </location>
</feature>
<dbReference type="InterPro" id="IPR036864">
    <property type="entry name" value="Zn2-C6_fun-type_DNA-bd_sf"/>
</dbReference>
<evidence type="ECO:0000259" key="3">
    <source>
        <dbReference type="PROSITE" id="PS50048"/>
    </source>
</evidence>
<dbReference type="Gene3D" id="4.10.240.10">
    <property type="entry name" value="Zn(2)-C6 fungal-type DNA-binding domain"/>
    <property type="match status" value="1"/>
</dbReference>
<dbReference type="Pfam" id="PF00172">
    <property type="entry name" value="Zn_clus"/>
    <property type="match status" value="1"/>
</dbReference>
<dbReference type="SMART" id="SM00066">
    <property type="entry name" value="GAL4"/>
    <property type="match status" value="1"/>
</dbReference>
<dbReference type="GO" id="GO:0008270">
    <property type="term" value="F:zinc ion binding"/>
    <property type="evidence" value="ECO:0007669"/>
    <property type="project" value="InterPro"/>
</dbReference>
<dbReference type="SUPFAM" id="SSF57701">
    <property type="entry name" value="Zn2/Cys6 DNA-binding domain"/>
    <property type="match status" value="1"/>
</dbReference>
<protein>
    <recommendedName>
        <fullName evidence="3">Zn(2)-C6 fungal-type domain-containing protein</fullName>
    </recommendedName>
</protein>
<evidence type="ECO:0000256" key="1">
    <source>
        <dbReference type="ARBA" id="ARBA00023242"/>
    </source>
</evidence>
<dbReference type="PANTHER" id="PTHR47785">
    <property type="entry name" value="ZN(II)2CYS6 TRANSCRIPTION FACTOR (EUROFUNG)-RELATED-RELATED"/>
    <property type="match status" value="1"/>
</dbReference>
<dbReference type="Proteomes" id="UP000054321">
    <property type="component" value="Unassembled WGS sequence"/>
</dbReference>
<feature type="domain" description="Zn(2)-C6 fungal-type" evidence="3">
    <location>
        <begin position="6"/>
        <end position="36"/>
    </location>
</feature>
<organism evidence="4 5">
    <name type="scientific">Oidiodendron maius (strain Zn)</name>
    <dbReference type="NCBI Taxonomy" id="913774"/>
    <lineage>
        <taxon>Eukaryota</taxon>
        <taxon>Fungi</taxon>
        <taxon>Dikarya</taxon>
        <taxon>Ascomycota</taxon>
        <taxon>Pezizomycotina</taxon>
        <taxon>Leotiomycetes</taxon>
        <taxon>Leotiomycetes incertae sedis</taxon>
        <taxon>Myxotrichaceae</taxon>
        <taxon>Oidiodendron</taxon>
    </lineage>
</organism>
<proteinExistence type="predicted"/>
<dbReference type="InterPro" id="IPR053181">
    <property type="entry name" value="EcdB-like_regulator"/>
</dbReference>
<dbReference type="EMBL" id="KN832873">
    <property type="protein sequence ID" value="KIN04082.1"/>
    <property type="molecule type" value="Genomic_DNA"/>
</dbReference>
<evidence type="ECO:0000256" key="2">
    <source>
        <dbReference type="SAM" id="MobiDB-lite"/>
    </source>
</evidence>
<reference evidence="4 5" key="1">
    <citation type="submission" date="2014-04" db="EMBL/GenBank/DDBJ databases">
        <authorList>
            <consortium name="DOE Joint Genome Institute"/>
            <person name="Kuo A."/>
            <person name="Martino E."/>
            <person name="Perotto S."/>
            <person name="Kohler A."/>
            <person name="Nagy L.G."/>
            <person name="Floudas D."/>
            <person name="Copeland A."/>
            <person name="Barry K.W."/>
            <person name="Cichocki N."/>
            <person name="Veneault-Fourrey C."/>
            <person name="LaButti K."/>
            <person name="Lindquist E.A."/>
            <person name="Lipzen A."/>
            <person name="Lundell T."/>
            <person name="Morin E."/>
            <person name="Murat C."/>
            <person name="Sun H."/>
            <person name="Tunlid A."/>
            <person name="Henrissat B."/>
            <person name="Grigoriev I.V."/>
            <person name="Hibbett D.S."/>
            <person name="Martin F."/>
            <person name="Nordberg H.P."/>
            <person name="Cantor M.N."/>
            <person name="Hua S.X."/>
        </authorList>
    </citation>
    <scope>NUCLEOTIDE SEQUENCE [LARGE SCALE GENOMIC DNA]</scope>
    <source>
        <strain evidence="4 5">Zn</strain>
    </source>
</reference>
<dbReference type="InterPro" id="IPR001138">
    <property type="entry name" value="Zn2Cys6_DnaBD"/>
</dbReference>
<evidence type="ECO:0000313" key="4">
    <source>
        <dbReference type="EMBL" id="KIN04082.1"/>
    </source>
</evidence>
<dbReference type="PROSITE" id="PS50048">
    <property type="entry name" value="ZN2_CY6_FUNGAL_2"/>
    <property type="match status" value="1"/>
</dbReference>
<gene>
    <name evidence="4" type="ORF">OIDMADRAFT_118497</name>
</gene>